<dbReference type="InterPro" id="IPR017907">
    <property type="entry name" value="Znf_RING_CS"/>
</dbReference>
<dbReference type="InterPro" id="IPR001841">
    <property type="entry name" value="Znf_RING"/>
</dbReference>
<dbReference type="AlphaFoldDB" id="A0A7M5X379"/>
<dbReference type="InterPro" id="IPR018957">
    <property type="entry name" value="Znf_C3HC4_RING-type"/>
</dbReference>
<evidence type="ECO:0000259" key="5">
    <source>
        <dbReference type="PROSITE" id="PS50089"/>
    </source>
</evidence>
<name>A0A7M5X379_9CNID</name>
<evidence type="ECO:0000256" key="2">
    <source>
        <dbReference type="ARBA" id="ARBA00022771"/>
    </source>
</evidence>
<evidence type="ECO:0000256" key="1">
    <source>
        <dbReference type="ARBA" id="ARBA00022723"/>
    </source>
</evidence>
<keyword evidence="3" id="KW-0862">Zinc</keyword>
<dbReference type="RefSeq" id="XP_066927874.1">
    <property type="nucleotide sequence ID" value="XM_067071773.1"/>
</dbReference>
<dbReference type="RefSeq" id="XP_066927875.1">
    <property type="nucleotide sequence ID" value="XM_067071774.1"/>
</dbReference>
<organism evidence="6 7">
    <name type="scientific">Clytia hemisphaerica</name>
    <dbReference type="NCBI Taxonomy" id="252671"/>
    <lineage>
        <taxon>Eukaryota</taxon>
        <taxon>Metazoa</taxon>
        <taxon>Cnidaria</taxon>
        <taxon>Hydrozoa</taxon>
        <taxon>Hydroidolina</taxon>
        <taxon>Leptothecata</taxon>
        <taxon>Obeliida</taxon>
        <taxon>Clytiidae</taxon>
        <taxon>Clytia</taxon>
    </lineage>
</organism>
<evidence type="ECO:0000313" key="7">
    <source>
        <dbReference type="Proteomes" id="UP000594262"/>
    </source>
</evidence>
<accession>A0A7M5X379</accession>
<proteinExistence type="predicted"/>
<dbReference type="SUPFAM" id="SSF57850">
    <property type="entry name" value="RING/U-box"/>
    <property type="match status" value="1"/>
</dbReference>
<sequence>MASSKEVRFASEEQQILGACVVDCPKCTICMTPVTDENNKCQTCLEKMKLSPTGFQFEVDGPDRKMFECPICLCIMRKATELPCEHLMCHDCLFHYEEGQKEKAKRDREGERALFYCSICQTAYDPNKKYHVKSTDRMIQTSLPIKCLQKDCDWVGCIQDYQEHEMKCDFVIIPCPYAEIGCFAKVKRRELQTHMVSEKSTHDILVLKSLSLFSQERVKYQHTIDTQSQQIADLQKTVKQNAKDIETVTKTNIAMKTKIDAQSKAIATNEKKIEVLLKENLALSGRIDAENLRVDEACEQLTKTEINGTITKLIKKDLDSVAKKLDTVEEMVTNDLTSALRQLCDDFQNRAKDLCDLQTFCHRLCSLNNFLAQHRVFDNKFALCTVFKQADLDQNGKELKSCHAVIEELKNENQEECQLLQRLNKIMVLYSDVIYGITWSQRLVRMSEKMQPGEFLGKYIKFYGYTRDRIGVKIYNDVEVFNKATSREKWCKYEYDTACNLSTDEKDLWIALWIPTGLKNICLLNWTEETKKKQLPIDMSVKIESDFLLGGYVILEVEWDPFEESSM</sequence>
<dbReference type="GO" id="GO:0008270">
    <property type="term" value="F:zinc ion binding"/>
    <property type="evidence" value="ECO:0007669"/>
    <property type="project" value="UniProtKB-KW"/>
</dbReference>
<keyword evidence="1" id="KW-0479">Metal-binding</keyword>
<evidence type="ECO:0000256" key="4">
    <source>
        <dbReference type="PROSITE-ProRule" id="PRU00175"/>
    </source>
</evidence>
<dbReference type="EnsemblMetazoa" id="CLYHEMT016763.1">
    <property type="protein sequence ID" value="CLYHEMP016763.1"/>
    <property type="gene ID" value="CLYHEMG016763"/>
</dbReference>
<reference evidence="6" key="1">
    <citation type="submission" date="2021-01" db="UniProtKB">
        <authorList>
            <consortium name="EnsemblMetazoa"/>
        </authorList>
    </citation>
    <scope>IDENTIFICATION</scope>
</reference>
<keyword evidence="7" id="KW-1185">Reference proteome</keyword>
<dbReference type="SUPFAM" id="SSF49599">
    <property type="entry name" value="TRAF domain-like"/>
    <property type="match status" value="1"/>
</dbReference>
<evidence type="ECO:0000256" key="3">
    <source>
        <dbReference type="ARBA" id="ARBA00022833"/>
    </source>
</evidence>
<evidence type="ECO:0000313" key="6">
    <source>
        <dbReference type="EnsemblMetazoa" id="CLYHEMP016763.1"/>
    </source>
</evidence>
<protein>
    <recommendedName>
        <fullName evidence="5">RING-type domain-containing protein</fullName>
    </recommendedName>
</protein>
<dbReference type="Pfam" id="PF00097">
    <property type="entry name" value="zf-C3HC4"/>
    <property type="match status" value="1"/>
</dbReference>
<dbReference type="PROSITE" id="PS50089">
    <property type="entry name" value="ZF_RING_2"/>
    <property type="match status" value="1"/>
</dbReference>
<dbReference type="SMART" id="SM00184">
    <property type="entry name" value="RING"/>
    <property type="match status" value="1"/>
</dbReference>
<dbReference type="OrthoDB" id="9049620at2759"/>
<feature type="domain" description="RING-type" evidence="5">
    <location>
        <begin position="69"/>
        <end position="121"/>
    </location>
</feature>
<dbReference type="PROSITE" id="PS00518">
    <property type="entry name" value="ZF_RING_1"/>
    <property type="match status" value="1"/>
</dbReference>
<keyword evidence="2 4" id="KW-0863">Zinc-finger</keyword>
<dbReference type="InterPro" id="IPR013083">
    <property type="entry name" value="Znf_RING/FYVE/PHD"/>
</dbReference>
<dbReference type="Proteomes" id="UP000594262">
    <property type="component" value="Unplaced"/>
</dbReference>
<dbReference type="GeneID" id="136815334"/>
<dbReference type="Gene3D" id="3.30.40.10">
    <property type="entry name" value="Zinc/RING finger domain, C3HC4 (zinc finger)"/>
    <property type="match status" value="2"/>
</dbReference>